<comment type="caution">
    <text evidence="3">The sequence shown here is derived from an EMBL/GenBank/DDBJ whole genome shotgun (WGS) entry which is preliminary data.</text>
</comment>
<evidence type="ECO:0000256" key="1">
    <source>
        <dbReference type="SAM" id="Coils"/>
    </source>
</evidence>
<organism evidence="3 4">
    <name type="scientific">Candidatus Phytoplasma australasiaticum subsp. australasiaticum</name>
    <dbReference type="NCBI Taxonomy" id="2832407"/>
    <lineage>
        <taxon>Bacteria</taxon>
        <taxon>Bacillati</taxon>
        <taxon>Mycoplasmatota</taxon>
        <taxon>Mollicutes</taxon>
        <taxon>Acholeplasmatales</taxon>
        <taxon>Acholeplasmataceae</taxon>
        <taxon>Candidatus Phytoplasma</taxon>
        <taxon>16SrII (Peanut WB group)</taxon>
        <taxon>Candidatus Phytoplasma australasiaticum</taxon>
    </lineage>
</organism>
<evidence type="ECO:0000256" key="2">
    <source>
        <dbReference type="SAM" id="Phobius"/>
    </source>
</evidence>
<keyword evidence="2" id="KW-1133">Transmembrane helix</keyword>
<keyword evidence="4" id="KW-1185">Reference proteome</keyword>
<dbReference type="EMBL" id="JAOSIW010000008">
    <property type="protein sequence ID" value="MDO8054511.1"/>
    <property type="molecule type" value="Genomic_DNA"/>
</dbReference>
<feature type="transmembrane region" description="Helical" evidence="2">
    <location>
        <begin position="12"/>
        <end position="32"/>
    </location>
</feature>
<dbReference type="GeneID" id="93018551"/>
<accession>A0A9K3STI2</accession>
<proteinExistence type="predicted"/>
<feature type="coiled-coil region" evidence="1">
    <location>
        <begin position="115"/>
        <end position="211"/>
    </location>
</feature>
<dbReference type="Proteomes" id="UP001170651">
    <property type="component" value="Unassembled WGS sequence"/>
</dbReference>
<evidence type="ECO:0000313" key="4">
    <source>
        <dbReference type="Proteomes" id="UP001170651"/>
    </source>
</evidence>
<evidence type="ECO:0000313" key="3">
    <source>
        <dbReference type="EMBL" id="MDO8054511.1"/>
    </source>
</evidence>
<gene>
    <name evidence="3" type="ORF">OC696_01360</name>
</gene>
<sequence length="273" mass="32420">MKFIKLSKKKLIFVIIISIILLLIILTNIDLLKSKNQSYQKSHLSSDQLKQLNLSQNLFSSELKINNYDNSGNVKSYIFSKDYKSINEFLDNITEQDKPEIQYIKKLFLIYISELNYINNSIEDYQNEIIKLKNKLDFIPITINSLEQKIEKLQENRKEINNNINIKKIQQQNKKSELQTQGITVYNNQEINNIEKQIAKLIAQKESTLKQISSIRLEKQNLQNLEIIVHQKIKLYQDQYIKLNSLLNQKFQLYMQNFFIFKDLYINSKSNQN</sequence>
<dbReference type="RefSeq" id="WP_213680346.1">
    <property type="nucleotide sequence ID" value="NZ_JAOSIV010000006.1"/>
</dbReference>
<reference evidence="3 4" key="1">
    <citation type="journal article" date="2023" name="Int. J. Syst. Evol. Microbiol.">
        <title>The observation of taxonomic boundaries for the 16SrII and 16SrXXV phytoplasmas using genome-based delimitation.</title>
        <authorList>
            <person name="Rodrigues Jardim B."/>
            <person name="Tran-Nguyen L.T.T."/>
            <person name="Gambley C."/>
            <person name="Al-Sadi A.M."/>
            <person name="Al-Subhi A.M."/>
            <person name="Foissac X."/>
            <person name="Salar P."/>
            <person name="Cai H."/>
            <person name="Yang J.Y."/>
            <person name="Davis R."/>
            <person name="Jones L."/>
            <person name="Rodoni B."/>
            <person name="Constable F.E."/>
        </authorList>
    </citation>
    <scope>NUCLEOTIDE SEQUENCE [LARGE SCALE GENOMIC DNA]</scope>
    <source>
        <strain evidence="3">BAWM-OMN-P26</strain>
    </source>
</reference>
<dbReference type="AlphaFoldDB" id="A0A9K3STI2"/>
<keyword evidence="2" id="KW-0812">Transmembrane</keyword>
<protein>
    <submittedName>
        <fullName evidence="3">Uncharacterized protein</fullName>
    </submittedName>
</protein>
<keyword evidence="1" id="KW-0175">Coiled coil</keyword>
<name>A0A9K3STI2_9MOLU</name>
<keyword evidence="2" id="KW-0472">Membrane</keyword>